<dbReference type="AlphaFoldDB" id="X0XXQ1"/>
<protein>
    <submittedName>
        <fullName evidence="2">Uncharacterized protein</fullName>
    </submittedName>
</protein>
<name>X0XXQ1_9ZZZZ</name>
<accession>X0XXQ1</accession>
<keyword evidence="1" id="KW-0812">Transmembrane</keyword>
<gene>
    <name evidence="2" type="ORF">S01H1_62201</name>
</gene>
<keyword evidence="1" id="KW-1133">Transmembrane helix</keyword>
<proteinExistence type="predicted"/>
<sequence>HLTQLQIVEIHVDRLHYTKYNLATRQLLSGLLNLIIECLAYYFINYFFNPTDTFFHIVDNFTTPEILNSAF</sequence>
<organism evidence="2">
    <name type="scientific">marine sediment metagenome</name>
    <dbReference type="NCBI Taxonomy" id="412755"/>
    <lineage>
        <taxon>unclassified sequences</taxon>
        <taxon>metagenomes</taxon>
        <taxon>ecological metagenomes</taxon>
    </lineage>
</organism>
<comment type="caution">
    <text evidence="2">The sequence shown here is derived from an EMBL/GenBank/DDBJ whole genome shotgun (WGS) entry which is preliminary data.</text>
</comment>
<keyword evidence="1" id="KW-0472">Membrane</keyword>
<evidence type="ECO:0000313" key="2">
    <source>
        <dbReference type="EMBL" id="GAG39952.1"/>
    </source>
</evidence>
<feature type="non-terminal residue" evidence="2">
    <location>
        <position position="1"/>
    </location>
</feature>
<evidence type="ECO:0000256" key="1">
    <source>
        <dbReference type="SAM" id="Phobius"/>
    </source>
</evidence>
<dbReference type="EMBL" id="BARS01040838">
    <property type="protein sequence ID" value="GAG39952.1"/>
    <property type="molecule type" value="Genomic_DNA"/>
</dbReference>
<reference evidence="2" key="1">
    <citation type="journal article" date="2014" name="Front. Microbiol.">
        <title>High frequency of phylogenetically diverse reductive dehalogenase-homologous genes in deep subseafloor sedimentary metagenomes.</title>
        <authorList>
            <person name="Kawai M."/>
            <person name="Futagami T."/>
            <person name="Toyoda A."/>
            <person name="Takaki Y."/>
            <person name="Nishi S."/>
            <person name="Hori S."/>
            <person name="Arai W."/>
            <person name="Tsubouchi T."/>
            <person name="Morono Y."/>
            <person name="Uchiyama I."/>
            <person name="Ito T."/>
            <person name="Fujiyama A."/>
            <person name="Inagaki F."/>
            <person name="Takami H."/>
        </authorList>
    </citation>
    <scope>NUCLEOTIDE SEQUENCE</scope>
    <source>
        <strain evidence="2">Expedition CK06-06</strain>
    </source>
</reference>
<feature type="transmembrane region" description="Helical" evidence="1">
    <location>
        <begin position="27"/>
        <end position="44"/>
    </location>
</feature>